<feature type="domain" description="HTH iclR-type" evidence="4">
    <location>
        <begin position="7"/>
        <end position="68"/>
    </location>
</feature>
<dbReference type="Pfam" id="PF01614">
    <property type="entry name" value="IclR_C"/>
    <property type="match status" value="1"/>
</dbReference>
<dbReference type="PANTHER" id="PTHR30136:SF35">
    <property type="entry name" value="HTH-TYPE TRANSCRIPTIONAL REGULATOR RV1719"/>
    <property type="match status" value="1"/>
</dbReference>
<comment type="caution">
    <text evidence="6">The sequence shown here is derived from an EMBL/GenBank/DDBJ whole genome shotgun (WGS) entry which is preliminary data.</text>
</comment>
<dbReference type="InterPro" id="IPR014757">
    <property type="entry name" value="Tscrpt_reg_IclR_C"/>
</dbReference>
<dbReference type="GO" id="GO:0003677">
    <property type="term" value="F:DNA binding"/>
    <property type="evidence" value="ECO:0007669"/>
    <property type="project" value="UniProtKB-KW"/>
</dbReference>
<dbReference type="AlphaFoldDB" id="A0A4R5KT90"/>
<dbReference type="Pfam" id="PF09339">
    <property type="entry name" value="HTH_IclR"/>
    <property type="match status" value="1"/>
</dbReference>
<dbReference type="PROSITE" id="PS51077">
    <property type="entry name" value="HTH_ICLR"/>
    <property type="match status" value="1"/>
</dbReference>
<keyword evidence="1" id="KW-0805">Transcription regulation</keyword>
<dbReference type="Gene3D" id="1.10.10.10">
    <property type="entry name" value="Winged helix-like DNA-binding domain superfamily/Winged helix DNA-binding domain"/>
    <property type="match status" value="1"/>
</dbReference>
<evidence type="ECO:0000259" key="4">
    <source>
        <dbReference type="PROSITE" id="PS51077"/>
    </source>
</evidence>
<dbReference type="SMART" id="SM00346">
    <property type="entry name" value="HTH_ICLR"/>
    <property type="match status" value="1"/>
</dbReference>
<organism evidence="6 7">
    <name type="scientific">Paenibacillus piri</name>
    <dbReference type="NCBI Taxonomy" id="2547395"/>
    <lineage>
        <taxon>Bacteria</taxon>
        <taxon>Bacillati</taxon>
        <taxon>Bacillota</taxon>
        <taxon>Bacilli</taxon>
        <taxon>Bacillales</taxon>
        <taxon>Paenibacillaceae</taxon>
        <taxon>Paenibacillus</taxon>
    </lineage>
</organism>
<keyword evidence="2" id="KW-0238">DNA-binding</keyword>
<evidence type="ECO:0000313" key="6">
    <source>
        <dbReference type="EMBL" id="TDF98642.1"/>
    </source>
</evidence>
<dbReference type="OrthoDB" id="9791752at2"/>
<proteinExistence type="predicted"/>
<dbReference type="GO" id="GO:0045892">
    <property type="term" value="P:negative regulation of DNA-templated transcription"/>
    <property type="evidence" value="ECO:0007669"/>
    <property type="project" value="TreeGrafter"/>
</dbReference>
<accession>A0A4R5KT90</accession>
<gene>
    <name evidence="6" type="ORF">E1757_08865</name>
</gene>
<dbReference type="InterPro" id="IPR036388">
    <property type="entry name" value="WH-like_DNA-bd_sf"/>
</dbReference>
<dbReference type="RefSeq" id="WP_133226886.1">
    <property type="nucleotide sequence ID" value="NZ_SMRT01000003.1"/>
</dbReference>
<keyword evidence="7" id="KW-1185">Reference proteome</keyword>
<dbReference type="InterPro" id="IPR005471">
    <property type="entry name" value="Tscrpt_reg_IclR_N"/>
</dbReference>
<keyword evidence="3" id="KW-0804">Transcription</keyword>
<dbReference type="SUPFAM" id="SSF46785">
    <property type="entry name" value="Winged helix' DNA-binding domain"/>
    <property type="match status" value="1"/>
</dbReference>
<dbReference type="InterPro" id="IPR050707">
    <property type="entry name" value="HTH_MetabolicPath_Reg"/>
</dbReference>
<evidence type="ECO:0000256" key="1">
    <source>
        <dbReference type="ARBA" id="ARBA00023015"/>
    </source>
</evidence>
<dbReference type="Proteomes" id="UP000295636">
    <property type="component" value="Unassembled WGS sequence"/>
</dbReference>
<dbReference type="PROSITE" id="PS51078">
    <property type="entry name" value="ICLR_ED"/>
    <property type="match status" value="1"/>
</dbReference>
<evidence type="ECO:0000259" key="5">
    <source>
        <dbReference type="PROSITE" id="PS51078"/>
    </source>
</evidence>
<dbReference type="Gene3D" id="3.30.450.40">
    <property type="match status" value="1"/>
</dbReference>
<feature type="domain" description="IclR-ED" evidence="5">
    <location>
        <begin position="69"/>
        <end position="251"/>
    </location>
</feature>
<dbReference type="EMBL" id="SMRT01000003">
    <property type="protein sequence ID" value="TDF98642.1"/>
    <property type="molecule type" value="Genomic_DNA"/>
</dbReference>
<evidence type="ECO:0000313" key="7">
    <source>
        <dbReference type="Proteomes" id="UP000295636"/>
    </source>
</evidence>
<name>A0A4R5KT90_9BACL</name>
<dbReference type="InterPro" id="IPR036390">
    <property type="entry name" value="WH_DNA-bd_sf"/>
</dbReference>
<dbReference type="GO" id="GO:0003700">
    <property type="term" value="F:DNA-binding transcription factor activity"/>
    <property type="evidence" value="ECO:0007669"/>
    <property type="project" value="TreeGrafter"/>
</dbReference>
<sequence>MEKKYWVPALEKAQAIIRLVAEEPARLKLTDLCKRLDISKSSMFSLLQTMEALQWLSRDRSDTYTLGMHFGIMGNAFFRQFDLIDAFRKEAPACMRELNESIQLASLEGSEIVYLAKEAAPSLVQMVSGPGTRLPAHATGLGKMLLSALDDTQLNLLYPDDSLESLTPFTLKTKQELFRQLAVIRHQGYALDLQEGVMGFNCIAVPIYQSGSQTVAAISFSMPLHNWEEKRDRALQAIIDLAGKLSFNTGNASNGKGSADPS</sequence>
<dbReference type="PANTHER" id="PTHR30136">
    <property type="entry name" value="HELIX-TURN-HELIX TRANSCRIPTIONAL REGULATOR, ICLR FAMILY"/>
    <property type="match status" value="1"/>
</dbReference>
<evidence type="ECO:0000256" key="2">
    <source>
        <dbReference type="ARBA" id="ARBA00023125"/>
    </source>
</evidence>
<dbReference type="InterPro" id="IPR029016">
    <property type="entry name" value="GAF-like_dom_sf"/>
</dbReference>
<reference evidence="6 7" key="1">
    <citation type="submission" date="2019-03" db="EMBL/GenBank/DDBJ databases">
        <title>This is whole genome sequence of Paenibacillus sp MS74 strain.</title>
        <authorList>
            <person name="Trinh H.N."/>
        </authorList>
    </citation>
    <scope>NUCLEOTIDE SEQUENCE [LARGE SCALE GENOMIC DNA]</scope>
    <source>
        <strain evidence="6 7">MS74</strain>
    </source>
</reference>
<evidence type="ECO:0000256" key="3">
    <source>
        <dbReference type="ARBA" id="ARBA00023163"/>
    </source>
</evidence>
<protein>
    <submittedName>
        <fullName evidence="6">IclR family transcriptional regulator</fullName>
    </submittedName>
</protein>
<dbReference type="SUPFAM" id="SSF55781">
    <property type="entry name" value="GAF domain-like"/>
    <property type="match status" value="1"/>
</dbReference>